<feature type="region of interest" description="Disordered" evidence="1">
    <location>
        <begin position="22"/>
        <end position="41"/>
    </location>
</feature>
<evidence type="ECO:0000313" key="2">
    <source>
        <dbReference type="EMBL" id="MXN17987.1"/>
    </source>
</evidence>
<evidence type="ECO:0000313" key="3">
    <source>
        <dbReference type="Proteomes" id="UP000477911"/>
    </source>
</evidence>
<dbReference type="Proteomes" id="UP000477911">
    <property type="component" value="Unassembled WGS sequence"/>
</dbReference>
<reference evidence="2 3" key="1">
    <citation type="submission" date="2019-12" db="EMBL/GenBank/DDBJ databases">
        <authorList>
            <person name="Li M."/>
        </authorList>
    </citation>
    <scope>NUCLEOTIDE SEQUENCE [LARGE SCALE GENOMIC DNA]</scope>
    <source>
        <strain evidence="2 3">GBMRC 2024</strain>
    </source>
</reference>
<keyword evidence="2" id="KW-0378">Hydrolase</keyword>
<dbReference type="AlphaFoldDB" id="A0A6L7G3C9"/>
<keyword evidence="2" id="KW-0645">Protease</keyword>
<keyword evidence="3" id="KW-1185">Reference proteome</keyword>
<comment type="caution">
    <text evidence="2">The sequence shown here is derived from an EMBL/GenBank/DDBJ whole genome shotgun (WGS) entry which is preliminary data.</text>
</comment>
<feature type="region of interest" description="Disordered" evidence="1">
    <location>
        <begin position="217"/>
        <end position="238"/>
    </location>
</feature>
<accession>A0A6L7G3C9</accession>
<dbReference type="EMBL" id="WUMU01000007">
    <property type="protein sequence ID" value="MXN17987.1"/>
    <property type="molecule type" value="Genomic_DNA"/>
</dbReference>
<proteinExistence type="predicted"/>
<dbReference type="GO" id="GO:0006508">
    <property type="term" value="P:proteolysis"/>
    <property type="evidence" value="ECO:0007669"/>
    <property type="project" value="UniProtKB-KW"/>
</dbReference>
<evidence type="ECO:0000256" key="1">
    <source>
        <dbReference type="SAM" id="MobiDB-lite"/>
    </source>
</evidence>
<organism evidence="2 3">
    <name type="scientific">Pseudooceanicola albus</name>
    <dbReference type="NCBI Taxonomy" id="2692189"/>
    <lineage>
        <taxon>Bacteria</taxon>
        <taxon>Pseudomonadati</taxon>
        <taxon>Pseudomonadota</taxon>
        <taxon>Alphaproteobacteria</taxon>
        <taxon>Rhodobacterales</taxon>
        <taxon>Paracoccaceae</taxon>
        <taxon>Pseudooceanicola</taxon>
    </lineage>
</organism>
<protein>
    <submittedName>
        <fullName evidence="2">Viral aspartic protease</fullName>
    </submittedName>
</protein>
<feature type="compositionally biased region" description="Low complexity" evidence="1">
    <location>
        <begin position="217"/>
        <end position="232"/>
    </location>
</feature>
<dbReference type="PROSITE" id="PS51257">
    <property type="entry name" value="PROKAR_LIPOPROTEIN"/>
    <property type="match status" value="1"/>
</dbReference>
<sequence>MSARVLPGILLLGLAACGGGGGGGGSTGNAPSEGTEIDTPGIESYVTDDTGYTRARITTGTGTDDATVLNAFDTGDSPAGYKRLITLTEQKYLDNMNIEVIAQMSSEEDDATVVRILRLTADQGPFDNVDDNGDLIASGKYYFRGSAQVYASVDGGDLQVGVGDLENLVVDFDSETVTIDLRTPYDPDNGSDIETELTAEVPLNVLTGTFGGDVTLSSRSASTGETTTASGELRGNINGDEDGLSRLVENMTTSGIFSVSGDSLDATGIFWGSQLNYDD</sequence>
<name>A0A6L7G3C9_9RHOB</name>
<gene>
    <name evidence="2" type="ORF">GR170_09085</name>
</gene>
<dbReference type="GO" id="GO:0008233">
    <property type="term" value="F:peptidase activity"/>
    <property type="evidence" value="ECO:0007669"/>
    <property type="project" value="UniProtKB-KW"/>
</dbReference>